<gene>
    <name evidence="4" type="ORF">M413DRAFT_439291</name>
</gene>
<reference evidence="4 5" key="1">
    <citation type="submission" date="2014-04" db="EMBL/GenBank/DDBJ databases">
        <authorList>
            <consortium name="DOE Joint Genome Institute"/>
            <person name="Kuo A."/>
            <person name="Gay G."/>
            <person name="Dore J."/>
            <person name="Kohler A."/>
            <person name="Nagy L.G."/>
            <person name="Floudas D."/>
            <person name="Copeland A."/>
            <person name="Barry K.W."/>
            <person name="Cichocki N."/>
            <person name="Veneault-Fourrey C."/>
            <person name="LaButti K."/>
            <person name="Lindquist E.A."/>
            <person name="Lipzen A."/>
            <person name="Lundell T."/>
            <person name="Morin E."/>
            <person name="Murat C."/>
            <person name="Sun H."/>
            <person name="Tunlid A."/>
            <person name="Henrissat B."/>
            <person name="Grigoriev I.V."/>
            <person name="Hibbett D.S."/>
            <person name="Martin F."/>
            <person name="Nordberg H.P."/>
            <person name="Cantor M.N."/>
            <person name="Hua S.X."/>
        </authorList>
    </citation>
    <scope>NUCLEOTIDE SEQUENCE [LARGE SCALE GENOMIC DNA]</scope>
    <source>
        <strain evidence="5">h7</strain>
    </source>
</reference>
<dbReference type="SUPFAM" id="SSF54197">
    <property type="entry name" value="HIT-like"/>
    <property type="match status" value="1"/>
</dbReference>
<feature type="domain" description="HIT" evidence="3">
    <location>
        <begin position="1"/>
        <end position="52"/>
    </location>
</feature>
<dbReference type="InterPro" id="IPR019808">
    <property type="entry name" value="Histidine_triad_CS"/>
</dbReference>
<dbReference type="PROSITE" id="PS00892">
    <property type="entry name" value="HIT_1"/>
    <property type="match status" value="1"/>
</dbReference>
<reference evidence="5" key="2">
    <citation type="submission" date="2015-01" db="EMBL/GenBank/DDBJ databases">
        <title>Evolutionary Origins and Diversification of the Mycorrhizal Mutualists.</title>
        <authorList>
            <consortium name="DOE Joint Genome Institute"/>
            <consortium name="Mycorrhizal Genomics Consortium"/>
            <person name="Kohler A."/>
            <person name="Kuo A."/>
            <person name="Nagy L.G."/>
            <person name="Floudas D."/>
            <person name="Copeland A."/>
            <person name="Barry K.W."/>
            <person name="Cichocki N."/>
            <person name="Veneault-Fourrey C."/>
            <person name="LaButti K."/>
            <person name="Lindquist E.A."/>
            <person name="Lipzen A."/>
            <person name="Lundell T."/>
            <person name="Morin E."/>
            <person name="Murat C."/>
            <person name="Riley R."/>
            <person name="Ohm R."/>
            <person name="Sun H."/>
            <person name="Tunlid A."/>
            <person name="Henrissat B."/>
            <person name="Grigoriev I.V."/>
            <person name="Hibbett D.S."/>
            <person name="Martin F."/>
        </authorList>
    </citation>
    <scope>NUCLEOTIDE SEQUENCE [LARGE SCALE GENOMIC DNA]</scope>
    <source>
        <strain evidence="5">h7</strain>
    </source>
</reference>
<proteinExistence type="predicted"/>
<keyword evidence="5" id="KW-1185">Reference proteome</keyword>
<evidence type="ECO:0000256" key="2">
    <source>
        <dbReference type="SAM" id="MobiDB-lite"/>
    </source>
</evidence>
<sequence length="116" mass="13071">MRSIKRVGSVIQKVYGGDALTIACQDGKAAGQSVPHVHFHLLPRKFQGDPFAEKNDEIYPELEKNELSIPDHLPNAPSSSGHQHLRVDADDDRVPRTLQEMEEEARYLEEFFSEGT</sequence>
<evidence type="ECO:0000256" key="1">
    <source>
        <dbReference type="PROSITE-ProRule" id="PRU00464"/>
    </source>
</evidence>
<dbReference type="OrthoDB" id="680339at2759"/>
<dbReference type="PROSITE" id="PS51084">
    <property type="entry name" value="HIT_2"/>
    <property type="match status" value="1"/>
</dbReference>
<dbReference type="InterPro" id="IPR011146">
    <property type="entry name" value="HIT-like"/>
</dbReference>
<organism evidence="4 5">
    <name type="scientific">Hebeloma cylindrosporum</name>
    <dbReference type="NCBI Taxonomy" id="76867"/>
    <lineage>
        <taxon>Eukaryota</taxon>
        <taxon>Fungi</taxon>
        <taxon>Dikarya</taxon>
        <taxon>Basidiomycota</taxon>
        <taxon>Agaricomycotina</taxon>
        <taxon>Agaricomycetes</taxon>
        <taxon>Agaricomycetidae</taxon>
        <taxon>Agaricales</taxon>
        <taxon>Agaricineae</taxon>
        <taxon>Hymenogastraceae</taxon>
        <taxon>Hebeloma</taxon>
    </lineage>
</organism>
<protein>
    <recommendedName>
        <fullName evidence="3">HIT domain-containing protein</fullName>
    </recommendedName>
</protein>
<dbReference type="InterPro" id="IPR036265">
    <property type="entry name" value="HIT-like_sf"/>
</dbReference>
<dbReference type="GO" id="GO:0003824">
    <property type="term" value="F:catalytic activity"/>
    <property type="evidence" value="ECO:0007669"/>
    <property type="project" value="InterPro"/>
</dbReference>
<dbReference type="Proteomes" id="UP000053424">
    <property type="component" value="Unassembled WGS sequence"/>
</dbReference>
<dbReference type="InterPro" id="IPR051884">
    <property type="entry name" value="Bis(5'-adenosyl)-TPase_reg"/>
</dbReference>
<evidence type="ECO:0000259" key="3">
    <source>
        <dbReference type="PROSITE" id="PS51084"/>
    </source>
</evidence>
<dbReference type="Pfam" id="PF01230">
    <property type="entry name" value="HIT"/>
    <property type="match status" value="1"/>
</dbReference>
<name>A0A0C3CFV1_HEBCY</name>
<dbReference type="PANTHER" id="PTHR46243">
    <property type="entry name" value="BIS(5'-ADENOSYL)-TRIPHOSPHATASE"/>
    <property type="match status" value="1"/>
</dbReference>
<dbReference type="HOGENOM" id="CLU_056776_7_2_1"/>
<feature type="short sequence motif" description="Histidine triad motif" evidence="1">
    <location>
        <begin position="36"/>
        <end position="40"/>
    </location>
</feature>
<evidence type="ECO:0000313" key="4">
    <source>
        <dbReference type="EMBL" id="KIM47620.1"/>
    </source>
</evidence>
<accession>A0A0C3CFV1</accession>
<evidence type="ECO:0000313" key="5">
    <source>
        <dbReference type="Proteomes" id="UP000053424"/>
    </source>
</evidence>
<dbReference type="AlphaFoldDB" id="A0A0C3CFV1"/>
<feature type="region of interest" description="Disordered" evidence="2">
    <location>
        <begin position="68"/>
        <end position="91"/>
    </location>
</feature>
<dbReference type="STRING" id="686832.A0A0C3CFV1"/>
<dbReference type="PANTHER" id="PTHR46243:SF1">
    <property type="entry name" value="BIS(5'-ADENOSYL)-TRIPHOSPHATASE"/>
    <property type="match status" value="1"/>
</dbReference>
<dbReference type="EMBL" id="KN831769">
    <property type="protein sequence ID" value="KIM47620.1"/>
    <property type="molecule type" value="Genomic_DNA"/>
</dbReference>
<dbReference type="Gene3D" id="3.30.428.10">
    <property type="entry name" value="HIT-like"/>
    <property type="match status" value="1"/>
</dbReference>